<organism evidence="1">
    <name type="scientific">Anopheles atroparvus</name>
    <name type="common">European mosquito</name>
    <dbReference type="NCBI Taxonomy" id="41427"/>
    <lineage>
        <taxon>Eukaryota</taxon>
        <taxon>Metazoa</taxon>
        <taxon>Ecdysozoa</taxon>
        <taxon>Arthropoda</taxon>
        <taxon>Hexapoda</taxon>
        <taxon>Insecta</taxon>
        <taxon>Pterygota</taxon>
        <taxon>Neoptera</taxon>
        <taxon>Endopterygota</taxon>
        <taxon>Diptera</taxon>
        <taxon>Nematocera</taxon>
        <taxon>Culicoidea</taxon>
        <taxon>Culicidae</taxon>
        <taxon>Anophelinae</taxon>
        <taxon>Anopheles</taxon>
    </lineage>
</organism>
<evidence type="ECO:0000313" key="1">
    <source>
        <dbReference type="EnsemblMetazoa" id="AATE018071-PA.1"/>
    </source>
</evidence>
<name>A0A182JH96_ANOAO</name>
<evidence type="ECO:0008006" key="2">
    <source>
        <dbReference type="Google" id="ProtNLM"/>
    </source>
</evidence>
<dbReference type="EnsemblMetazoa" id="AATE018071-RA">
    <property type="protein sequence ID" value="AATE018071-PA.1"/>
    <property type="gene ID" value="AATE018071"/>
</dbReference>
<dbReference type="STRING" id="41427.A0A182JH96"/>
<dbReference type="VEuPathDB" id="VectorBase:AATE018071"/>
<sequence>MCIPDCDVNCHKKCEKLAANLCGVNQKLIVEALSSVRRDAQSAHSANVREFLARPASASSAAVEHLVSLANTSAVTVTNTYPPRYRTSDRGEVRLRFLA</sequence>
<dbReference type="EMBL" id="AXCP01007099">
    <property type="status" value="NOT_ANNOTATED_CDS"/>
    <property type="molecule type" value="Genomic_DNA"/>
</dbReference>
<reference evidence="1" key="1">
    <citation type="submission" date="2022-08" db="UniProtKB">
        <authorList>
            <consortium name="EnsemblMetazoa"/>
        </authorList>
    </citation>
    <scope>IDENTIFICATION</scope>
    <source>
        <strain evidence="1">EBRO</strain>
    </source>
</reference>
<accession>A0A182JH96</accession>
<proteinExistence type="predicted"/>
<protein>
    <recommendedName>
        <fullName evidence="2">Phorbol-ester/DAG-type domain-containing protein</fullName>
    </recommendedName>
</protein>
<dbReference type="AlphaFoldDB" id="A0A182JH96"/>